<evidence type="ECO:0000259" key="3">
    <source>
        <dbReference type="Pfam" id="PF00188"/>
    </source>
</evidence>
<dbReference type="InterPro" id="IPR035940">
    <property type="entry name" value="CAP_sf"/>
</dbReference>
<keyword evidence="5" id="KW-1185">Reference proteome</keyword>
<accession>A0A4Y8IF01</accession>
<dbReference type="OrthoDB" id="9783944at2"/>
<evidence type="ECO:0000256" key="2">
    <source>
        <dbReference type="SAM" id="SignalP"/>
    </source>
</evidence>
<feature type="compositionally biased region" description="Low complexity" evidence="1">
    <location>
        <begin position="89"/>
        <end position="105"/>
    </location>
</feature>
<organism evidence="4 5">
    <name type="scientific">Filobacillus milosensis</name>
    <dbReference type="NCBI Taxonomy" id="94137"/>
    <lineage>
        <taxon>Bacteria</taxon>
        <taxon>Bacillati</taxon>
        <taxon>Bacillota</taxon>
        <taxon>Bacilli</taxon>
        <taxon>Bacillales</taxon>
        <taxon>Bacillaceae</taxon>
        <taxon>Filobacillus</taxon>
    </lineage>
</organism>
<dbReference type="CDD" id="cd05379">
    <property type="entry name" value="CAP_bacterial"/>
    <property type="match status" value="1"/>
</dbReference>
<evidence type="ECO:0000313" key="4">
    <source>
        <dbReference type="EMBL" id="TFB13398.1"/>
    </source>
</evidence>
<feature type="chain" id="PRO_5039071804" evidence="2">
    <location>
        <begin position="25"/>
        <end position="259"/>
    </location>
</feature>
<feature type="compositionally biased region" description="Basic and acidic residues" evidence="1">
    <location>
        <begin position="109"/>
        <end position="119"/>
    </location>
</feature>
<keyword evidence="2" id="KW-0732">Signal</keyword>
<dbReference type="InterPro" id="IPR014258">
    <property type="entry name" value="CAP_domain_YkwD-like"/>
</dbReference>
<feature type="signal peptide" evidence="2">
    <location>
        <begin position="1"/>
        <end position="24"/>
    </location>
</feature>
<dbReference type="PANTHER" id="PTHR31157">
    <property type="entry name" value="SCP DOMAIN-CONTAINING PROTEIN"/>
    <property type="match status" value="1"/>
</dbReference>
<feature type="domain" description="SCP" evidence="3">
    <location>
        <begin position="141"/>
        <end position="256"/>
    </location>
</feature>
<dbReference type="InterPro" id="IPR014044">
    <property type="entry name" value="CAP_dom"/>
</dbReference>
<dbReference type="Gene3D" id="3.40.33.10">
    <property type="entry name" value="CAP"/>
    <property type="match status" value="1"/>
</dbReference>
<dbReference type="AlphaFoldDB" id="A0A4Y8IF01"/>
<dbReference type="PANTHER" id="PTHR31157:SF1">
    <property type="entry name" value="SCP DOMAIN-CONTAINING PROTEIN"/>
    <property type="match status" value="1"/>
</dbReference>
<dbReference type="EMBL" id="SOPW01000026">
    <property type="protein sequence ID" value="TFB13398.1"/>
    <property type="molecule type" value="Genomic_DNA"/>
</dbReference>
<dbReference type="SUPFAM" id="SSF55797">
    <property type="entry name" value="PR-1-like"/>
    <property type="match status" value="1"/>
</dbReference>
<sequence length="259" mass="29465">MLRPITAVLVAVVMSIILATGQVAASSQDDSQNVQTHTFSLWFQGDSQFDWNELFNQFYNGQFNNQPSESVEEPQKEPTKEKETEETAEQPQQKEQTETPQVQQPAEEEPAKEQVKEPQQEQAQQDQSQSSELQAFEQQVVELVNQERQKRGLQPLKVSVELSDVAREKSRDMAKNNYFSHTSPTYGSPFNMMKQFGIDYRAAGENIAMGQRSPEQVMNGWMNSDGHRKNILSSNFTHIGVGYVESNGSTYWTQMFIGK</sequence>
<feature type="compositionally biased region" description="Basic and acidic residues" evidence="1">
    <location>
        <begin position="73"/>
        <end position="85"/>
    </location>
</feature>
<evidence type="ECO:0000256" key="1">
    <source>
        <dbReference type="SAM" id="MobiDB-lite"/>
    </source>
</evidence>
<dbReference type="Pfam" id="PF00188">
    <property type="entry name" value="CAP"/>
    <property type="match status" value="1"/>
</dbReference>
<comment type="caution">
    <text evidence="4">The sequence shown here is derived from an EMBL/GenBank/DDBJ whole genome shotgun (WGS) entry which is preliminary data.</text>
</comment>
<gene>
    <name evidence="4" type="ORF">E3U55_16155</name>
</gene>
<protein>
    <submittedName>
        <fullName evidence="4">Sporulation protein</fullName>
    </submittedName>
</protein>
<evidence type="ECO:0000313" key="5">
    <source>
        <dbReference type="Proteomes" id="UP000297975"/>
    </source>
</evidence>
<dbReference type="Proteomes" id="UP000297975">
    <property type="component" value="Unassembled WGS sequence"/>
</dbReference>
<reference evidence="4 5" key="1">
    <citation type="submission" date="2019-03" db="EMBL/GenBank/DDBJ databases">
        <authorList>
            <person name="He R.-H."/>
        </authorList>
    </citation>
    <scope>NUCLEOTIDE SEQUENCE [LARGE SCALE GENOMIC DNA]</scope>
    <source>
        <strain evidence="5">SH 714</strain>
    </source>
</reference>
<dbReference type="NCBIfam" id="TIGR02909">
    <property type="entry name" value="spore_YkwD"/>
    <property type="match status" value="1"/>
</dbReference>
<feature type="region of interest" description="Disordered" evidence="1">
    <location>
        <begin position="60"/>
        <end position="132"/>
    </location>
</feature>
<name>A0A4Y8IF01_9BACI</name>
<proteinExistence type="predicted"/>